<dbReference type="Proteomes" id="UP000694892">
    <property type="component" value="Chromosome 9_10S"/>
</dbReference>
<organism evidence="1 2">
    <name type="scientific">Xenopus laevis</name>
    <name type="common">African clawed frog</name>
    <dbReference type="NCBI Taxonomy" id="8355"/>
    <lineage>
        <taxon>Eukaryota</taxon>
        <taxon>Metazoa</taxon>
        <taxon>Chordata</taxon>
        <taxon>Craniata</taxon>
        <taxon>Vertebrata</taxon>
        <taxon>Euteleostomi</taxon>
        <taxon>Amphibia</taxon>
        <taxon>Batrachia</taxon>
        <taxon>Anura</taxon>
        <taxon>Pipoidea</taxon>
        <taxon>Pipidae</taxon>
        <taxon>Xenopodinae</taxon>
        <taxon>Xenopus</taxon>
        <taxon>Xenopus</taxon>
    </lineage>
</organism>
<proteinExistence type="predicted"/>
<accession>A0A974BUI2</accession>
<gene>
    <name evidence="1" type="ORF">XELAEV_18047176mg</name>
</gene>
<protein>
    <submittedName>
        <fullName evidence="1">Uncharacterized protein</fullName>
    </submittedName>
</protein>
<dbReference type="AlphaFoldDB" id="A0A974BUI2"/>
<dbReference type="EMBL" id="CM004483">
    <property type="protein sequence ID" value="OCT61153.1"/>
    <property type="molecule type" value="Genomic_DNA"/>
</dbReference>
<evidence type="ECO:0000313" key="2">
    <source>
        <dbReference type="Proteomes" id="UP000694892"/>
    </source>
</evidence>
<name>A0A974BUI2_XENLA</name>
<sequence>MHQWESSNRKVYEKHKAFMRASEFVQKTHRLKCVDESHLNVDGSVQDNCWKSLLRKPNLYVQDQQSLITLNQTNLTCRMLFHEGPK</sequence>
<reference evidence="2" key="1">
    <citation type="journal article" date="2016" name="Nature">
        <title>Genome evolution in the allotetraploid frog Xenopus laevis.</title>
        <authorList>
            <person name="Session A.M."/>
            <person name="Uno Y."/>
            <person name="Kwon T."/>
            <person name="Chapman J.A."/>
            <person name="Toyoda A."/>
            <person name="Takahashi S."/>
            <person name="Fukui A."/>
            <person name="Hikosaka A."/>
            <person name="Suzuki A."/>
            <person name="Kondo M."/>
            <person name="van Heeringen S.J."/>
            <person name="Quigley I."/>
            <person name="Heinz S."/>
            <person name="Ogino H."/>
            <person name="Ochi H."/>
            <person name="Hellsten U."/>
            <person name="Lyons J.B."/>
            <person name="Simakov O."/>
            <person name="Putnam N."/>
            <person name="Stites J."/>
            <person name="Kuroki Y."/>
            <person name="Tanaka T."/>
            <person name="Michiue T."/>
            <person name="Watanabe M."/>
            <person name="Bogdanovic O."/>
            <person name="Lister R."/>
            <person name="Georgiou G."/>
            <person name="Paranjpe S.S."/>
            <person name="van Kruijsbergen I."/>
            <person name="Shu S."/>
            <person name="Carlson J."/>
            <person name="Kinoshita T."/>
            <person name="Ohta Y."/>
            <person name="Mawaribuchi S."/>
            <person name="Jenkins J."/>
            <person name="Grimwood J."/>
            <person name="Schmutz J."/>
            <person name="Mitros T."/>
            <person name="Mozaffari S.V."/>
            <person name="Suzuki Y."/>
            <person name="Haramoto Y."/>
            <person name="Yamamoto T.S."/>
            <person name="Takagi C."/>
            <person name="Heald R."/>
            <person name="Miller K."/>
            <person name="Haudenschild C."/>
            <person name="Kitzman J."/>
            <person name="Nakayama T."/>
            <person name="Izutsu Y."/>
            <person name="Robert J."/>
            <person name="Fortriede J."/>
            <person name="Burns K."/>
            <person name="Lotay V."/>
            <person name="Karimi K."/>
            <person name="Yasuoka Y."/>
            <person name="Dichmann D.S."/>
            <person name="Flajnik M.F."/>
            <person name="Houston D.W."/>
            <person name="Shendure J."/>
            <person name="DuPasquier L."/>
            <person name="Vize P.D."/>
            <person name="Zorn A.M."/>
            <person name="Ito M."/>
            <person name="Marcotte E.M."/>
            <person name="Wallingford J.B."/>
            <person name="Ito Y."/>
            <person name="Asashima M."/>
            <person name="Ueno N."/>
            <person name="Matsuda Y."/>
            <person name="Veenstra G.J."/>
            <person name="Fujiyama A."/>
            <person name="Harland R.M."/>
            <person name="Taira M."/>
            <person name="Rokhsar D.S."/>
        </authorList>
    </citation>
    <scope>NUCLEOTIDE SEQUENCE [LARGE SCALE GENOMIC DNA]</scope>
    <source>
        <strain evidence="2">J</strain>
    </source>
</reference>
<evidence type="ECO:0000313" key="1">
    <source>
        <dbReference type="EMBL" id="OCT61153.1"/>
    </source>
</evidence>